<dbReference type="Proteomes" id="UP001165740">
    <property type="component" value="Chromosome 11"/>
</dbReference>
<gene>
    <name evidence="19" type="primary">LOC106060247</name>
</gene>
<dbReference type="GO" id="GO:0005776">
    <property type="term" value="C:autophagosome"/>
    <property type="evidence" value="ECO:0007669"/>
    <property type="project" value="UniProtKB-SubCell"/>
</dbReference>
<dbReference type="GO" id="GO:0008270">
    <property type="term" value="F:zinc ion binding"/>
    <property type="evidence" value="ECO:0007669"/>
    <property type="project" value="UniProtKB-KW"/>
</dbReference>
<feature type="domain" description="RUN" evidence="16">
    <location>
        <begin position="48"/>
        <end position="180"/>
    </location>
</feature>
<dbReference type="GeneID" id="106060247"/>
<dbReference type="RefSeq" id="XP_055860031.1">
    <property type="nucleotide sequence ID" value="XM_056004056.1"/>
</dbReference>
<evidence type="ECO:0000256" key="1">
    <source>
        <dbReference type="ARBA" id="ARBA00004371"/>
    </source>
</evidence>
<dbReference type="Gene3D" id="3.30.40.10">
    <property type="entry name" value="Zinc/RING finger domain, C3HC4 (zinc finger)"/>
    <property type="match status" value="1"/>
</dbReference>
<feature type="coiled-coil region" evidence="13">
    <location>
        <begin position="622"/>
        <end position="775"/>
    </location>
</feature>
<dbReference type="GO" id="GO:0051050">
    <property type="term" value="P:positive regulation of transport"/>
    <property type="evidence" value="ECO:0007669"/>
    <property type="project" value="UniProtKB-ARBA"/>
</dbReference>
<evidence type="ECO:0000256" key="11">
    <source>
        <dbReference type="ARBA" id="ARBA00069100"/>
    </source>
</evidence>
<keyword evidence="4 12" id="KW-0863">Zinc-finger</keyword>
<evidence type="ECO:0000256" key="10">
    <source>
        <dbReference type="ARBA" id="ARBA00059075"/>
    </source>
</evidence>
<dbReference type="GO" id="GO:0006914">
    <property type="term" value="P:autophagy"/>
    <property type="evidence" value="ECO:0007669"/>
    <property type="project" value="UniProtKB-KW"/>
</dbReference>
<accession>A0A9W2YBE2</accession>
<keyword evidence="18" id="KW-1185">Reference proteome</keyword>
<feature type="domain" description="FYVE-type" evidence="15">
    <location>
        <begin position="1366"/>
        <end position="1424"/>
    </location>
</feature>
<dbReference type="SUPFAM" id="SSF57997">
    <property type="entry name" value="Tropomyosin"/>
    <property type="match status" value="1"/>
</dbReference>
<evidence type="ECO:0000313" key="19">
    <source>
        <dbReference type="RefSeq" id="XP_055860031.1"/>
    </source>
</evidence>
<keyword evidence="9" id="KW-0968">Cytoplasmic vesicle</keyword>
<dbReference type="OrthoDB" id="660555at2759"/>
<dbReference type="GO" id="GO:0072383">
    <property type="term" value="P:plus-end-directed vesicle transport along microtubule"/>
    <property type="evidence" value="ECO:0007669"/>
    <property type="project" value="TreeGrafter"/>
</dbReference>
<reference evidence="19" key="1">
    <citation type="submission" date="2025-08" db="UniProtKB">
        <authorList>
            <consortium name="RefSeq"/>
        </authorList>
    </citation>
    <scope>IDENTIFICATION</scope>
</reference>
<proteinExistence type="predicted"/>
<dbReference type="InterPro" id="IPR009038">
    <property type="entry name" value="GOLD_dom"/>
</dbReference>
<dbReference type="InterPro" id="IPR036598">
    <property type="entry name" value="GOLD_dom_sf"/>
</dbReference>
<evidence type="ECO:0000256" key="9">
    <source>
        <dbReference type="ARBA" id="ARBA00023329"/>
    </source>
</evidence>
<evidence type="ECO:0000313" key="18">
    <source>
        <dbReference type="Proteomes" id="UP001165740"/>
    </source>
</evidence>
<evidence type="ECO:0000256" key="14">
    <source>
        <dbReference type="SAM" id="MobiDB-lite"/>
    </source>
</evidence>
<evidence type="ECO:0000256" key="2">
    <source>
        <dbReference type="ARBA" id="ARBA00004419"/>
    </source>
</evidence>
<feature type="region of interest" description="Disordered" evidence="14">
    <location>
        <begin position="1433"/>
        <end position="1454"/>
    </location>
</feature>
<dbReference type="GO" id="GO:1901098">
    <property type="term" value="P:positive regulation of autophagosome maturation"/>
    <property type="evidence" value="ECO:0007669"/>
    <property type="project" value="TreeGrafter"/>
</dbReference>
<dbReference type="OMA" id="KERCCSD"/>
<dbReference type="InterPro" id="IPR004012">
    <property type="entry name" value="Run_dom"/>
</dbReference>
<evidence type="ECO:0000259" key="16">
    <source>
        <dbReference type="PROSITE" id="PS50826"/>
    </source>
</evidence>
<feature type="coiled-coil region" evidence="13">
    <location>
        <begin position="256"/>
        <end position="380"/>
    </location>
</feature>
<evidence type="ECO:0000256" key="13">
    <source>
        <dbReference type="SAM" id="Coils"/>
    </source>
</evidence>
<feature type="coiled-coil region" evidence="13">
    <location>
        <begin position="541"/>
        <end position="589"/>
    </location>
</feature>
<dbReference type="InterPro" id="IPR017455">
    <property type="entry name" value="Znf_FYVE-rel"/>
</dbReference>
<dbReference type="Pfam" id="PF01363">
    <property type="entry name" value="FYVE"/>
    <property type="match status" value="1"/>
</dbReference>
<feature type="domain" description="GOLD" evidence="17">
    <location>
        <begin position="1523"/>
        <end position="1635"/>
    </location>
</feature>
<dbReference type="SMART" id="SM00064">
    <property type="entry name" value="FYVE"/>
    <property type="match status" value="1"/>
</dbReference>
<evidence type="ECO:0000256" key="12">
    <source>
        <dbReference type="PROSITE-ProRule" id="PRU00091"/>
    </source>
</evidence>
<evidence type="ECO:0000256" key="6">
    <source>
        <dbReference type="ARBA" id="ARBA00023006"/>
    </source>
</evidence>
<dbReference type="GO" id="GO:0005770">
    <property type="term" value="C:late endosome"/>
    <property type="evidence" value="ECO:0007669"/>
    <property type="project" value="TreeGrafter"/>
</dbReference>
<evidence type="ECO:0000256" key="8">
    <source>
        <dbReference type="ARBA" id="ARBA00023228"/>
    </source>
</evidence>
<keyword evidence="8" id="KW-0458">Lysosome</keyword>
<keyword evidence="7 13" id="KW-0175">Coiled coil</keyword>
<evidence type="ECO:0000256" key="7">
    <source>
        <dbReference type="ARBA" id="ARBA00023054"/>
    </source>
</evidence>
<dbReference type="CDD" id="cd17698">
    <property type="entry name" value="RUN_FYCO1"/>
    <property type="match status" value="1"/>
</dbReference>
<dbReference type="Gene3D" id="2.60.120.680">
    <property type="entry name" value="GOLD domain"/>
    <property type="match status" value="1"/>
</dbReference>
<dbReference type="SUPFAM" id="SSF140741">
    <property type="entry name" value="RUN domain-like"/>
    <property type="match status" value="1"/>
</dbReference>
<feature type="coiled-coil region" evidence="13">
    <location>
        <begin position="1027"/>
        <end position="1333"/>
    </location>
</feature>
<feature type="coiled-coil region" evidence="13">
    <location>
        <begin position="808"/>
        <end position="984"/>
    </location>
</feature>
<dbReference type="PROSITE" id="PS50178">
    <property type="entry name" value="ZF_FYVE"/>
    <property type="match status" value="1"/>
</dbReference>
<evidence type="ECO:0000256" key="5">
    <source>
        <dbReference type="ARBA" id="ARBA00022833"/>
    </source>
</evidence>
<sequence>MAAAAQFPLAADNGQKVSLSMQKKTFQDILDCIVQLKSDFFESHQPITDDNVVLQRFCAKFEHLIQVGMKEKVSLLGRKKDYWDYFSECLASSKGSNDGIKYVRNLGENKTSLGKGRAFIRFCLVHQRLADTLQQCVVHEKTKDWFVPGSVFLSPKECQVLINSLYDLNSMHFDLSPRGYDLDAAWPSFANRKHGGSGSWNVPLSRRSSITSMDAISQISVSMDTAEVDRLAKDLESAQSIKSDLIGQLGVLQQEKEQVSQAAWTAQGELQALEQQLSLLRTEQTSLHERNTNLEAELVKLKLEKEHLEKSHREELSLLNERFLEEETRRVNQLRSEEDIWKKEVKEEGKRKKREIDKLMQELESKSKEIEAAHERWTRLNKALRTLFVDTKVRIDQDDLEASLVHLAEHVNSLQKQLQEVKEQTCASQYVLQEEQMEKDKQLALLEGRCLEMEKSIKASSDNEVTLRSKVVTMEIELKGEREAVAKLEAEIDSLKECLAERESQLARSQESVSEMGKKLLYMEERINEVCNERDIAQFELDNLSKTHADLSKELEMKRSKSDQINDDLQRINDQVAHLTQNLEESRSEVLSLHSEVSSLKEALTARDKELSTLSETSDRKLQEYESSLAANEKTIEEITDHLAVANLSFQEAKNEAREAAAEMSSLKEELSKVKWESENMIQDLSELNPKCQCLELQVKELNEEIAKKEGIIEQLQSTEEQLQKELASANLSISSLTNEITCVRNELKERNEEKERLKVEVLSLKAEMDNVIREMNAEKVRVIGLLKESEGVKHSESEKDEKIFNLLVELEKNKTDHKAALGVLENQAAHLTSRLLDKEQLASTLVSEMGVLKEELLHVRKEKEELSQKKKLEIETINSTSIESEGKLRAIISQLQLELEELKRSHENEVSSFVERVKYLESQKQEREQILEQKCIDYEHKIQDLKKEALILTTSCQEATENVGRLNSELAALAEERDHLLTQTDAALEDALQIKSQLTETSEQLAVSYTQLETLTKEKSSLSASVSTLTESLSNLQLEKEELHREIEALKALLKSAEDESQDKLLQKRALEQQLQEIQTKYDHLVKEKVLLASEIESYQSQSLFSTQVLEESLVEARLALDQANNEKLEMEETCESLKKENAELSSKLDKVNVEMKEFQLKLEQEIKQADLSELNKVKQELEEERKNKEILSGEISALQFQLSAEQMLHPNHLQSHGDEVESTEELRARVLELEIILEQMEEKCETLQSSKEVDSVQVHDVKKLLLAKQEEVALLNQQLENFEGRLNEELDIREKLEEDLATLRFTYDRDIEEREKEISVLTSDNEQIKKQIIKLTKDKDSLWHKTDQLVTEQKRKVGEKWQDNGEVTQCPQCKIEFSLFTRKHHCRLCGRIYCYTCSDFWLDSPHSSKKVRVCKSCLEYENYLGSSSLSTSMFDNESDEESDTEVKTAEGESLLSGLRTNQKVFVDADFGSVVDYDVPDDDKFQIVSEEEVMKSITDYNQSMNEATIPPNMTCSGLLFAEELETGEVNRQNEVWLKPGKTFAVPIDIEEERTVLHWEFTSHPKDIVFSVNYRSNQSVNIADAEAIVAPCKCDSHKQTVTGELTAKTSGIYTLIFDNTYSRLTSKKIHYKLAYKKL</sequence>
<dbReference type="CDD" id="cd15726">
    <property type="entry name" value="FYVE_FYCO1"/>
    <property type="match status" value="1"/>
</dbReference>
<comment type="function">
    <text evidence="10">ARL8 effector that promotes the coupling of endolysosomes to dynein-dynactin for retrograde transport along microtubules. Acts by binding both GTP-bound ARL8 and dynein-dynactin. In nonneuronal cells, promotes concentration of endolysosomes in the juxtanuclear area. In hippocampal neurons, drives retrograde transport of endolysosomes from the axon to the soma. Positive regulator of macroautophagy in dendritic cells. Increases autophagic flux, probably by stimulating both autophagosome formation and facilitating tethering with lysosomes. Binds to phosphatidylinositol 3-phosphate (PtdIns3P) through its FYVE-type zinc finger. Positive regulator of osteosclast bone-resorbing activity, possibly by promoting late endosome-lysosome fusion by acting as an adapter protein between RAB7A on late endosomes and LAMP2 on primary lysosomes.</text>
</comment>
<evidence type="ECO:0000259" key="15">
    <source>
        <dbReference type="PROSITE" id="PS50178"/>
    </source>
</evidence>
<comment type="subcellular location">
    <subcellularLocation>
        <location evidence="2">Cytoplasmic vesicle</location>
        <location evidence="2">Autophagosome</location>
    </subcellularLocation>
    <subcellularLocation>
        <location evidence="1">Lysosome</location>
    </subcellularLocation>
</comment>
<dbReference type="PROSITE" id="PS50866">
    <property type="entry name" value="GOLD"/>
    <property type="match status" value="1"/>
</dbReference>
<dbReference type="PANTHER" id="PTHR46753:SF2">
    <property type="entry name" value="FYVE AND COILED-COIL DOMAIN-CONTAINING PROTEIN 1"/>
    <property type="match status" value="1"/>
</dbReference>
<evidence type="ECO:0000256" key="3">
    <source>
        <dbReference type="ARBA" id="ARBA00022723"/>
    </source>
</evidence>
<keyword evidence="6" id="KW-0072">Autophagy</keyword>
<dbReference type="SUPFAM" id="SSF101576">
    <property type="entry name" value="Supernatant protein factor (SPF), C-terminal domain"/>
    <property type="match status" value="1"/>
</dbReference>
<dbReference type="InterPro" id="IPR013083">
    <property type="entry name" value="Znf_RING/FYVE/PHD"/>
</dbReference>
<dbReference type="PANTHER" id="PTHR46753">
    <property type="entry name" value="FYVE AND COILED-COIL DOMAIN-CONTAINING PROTEIN 1"/>
    <property type="match status" value="1"/>
</dbReference>
<dbReference type="GO" id="GO:0005764">
    <property type="term" value="C:lysosome"/>
    <property type="evidence" value="ECO:0007669"/>
    <property type="project" value="UniProtKB-SubCell"/>
</dbReference>
<dbReference type="InterPro" id="IPR011011">
    <property type="entry name" value="Znf_FYVE_PHD"/>
</dbReference>
<dbReference type="SUPFAM" id="SSF57903">
    <property type="entry name" value="FYVE/PHD zinc finger"/>
    <property type="match status" value="1"/>
</dbReference>
<dbReference type="Gene3D" id="1.20.58.900">
    <property type="match status" value="1"/>
</dbReference>
<dbReference type="InterPro" id="IPR047336">
    <property type="entry name" value="RUN_FYCO1"/>
</dbReference>
<protein>
    <recommendedName>
        <fullName evidence="11">RUN and FYVE domain-containing protein 4</fullName>
    </recommendedName>
</protein>
<dbReference type="InterPro" id="IPR047337">
    <property type="entry name" value="FYVE_FYCO1"/>
</dbReference>
<evidence type="ECO:0000256" key="4">
    <source>
        <dbReference type="ARBA" id="ARBA00022771"/>
    </source>
</evidence>
<name>A0A9W2YBE2_BIOGL</name>
<organism evidence="18 19">
    <name type="scientific">Biomphalaria glabrata</name>
    <name type="common">Bloodfluke planorb</name>
    <name type="synonym">Freshwater snail</name>
    <dbReference type="NCBI Taxonomy" id="6526"/>
    <lineage>
        <taxon>Eukaryota</taxon>
        <taxon>Metazoa</taxon>
        <taxon>Spiralia</taxon>
        <taxon>Lophotrochozoa</taxon>
        <taxon>Mollusca</taxon>
        <taxon>Gastropoda</taxon>
        <taxon>Heterobranchia</taxon>
        <taxon>Euthyneura</taxon>
        <taxon>Panpulmonata</taxon>
        <taxon>Hygrophila</taxon>
        <taxon>Lymnaeoidea</taxon>
        <taxon>Planorbidae</taxon>
        <taxon>Biomphalaria</taxon>
    </lineage>
</organism>
<dbReference type="GO" id="GO:0071353">
    <property type="term" value="P:cellular response to interleukin-4"/>
    <property type="evidence" value="ECO:0007669"/>
    <property type="project" value="UniProtKB-ARBA"/>
</dbReference>
<dbReference type="PROSITE" id="PS50826">
    <property type="entry name" value="RUN"/>
    <property type="match status" value="1"/>
</dbReference>
<evidence type="ECO:0000259" key="17">
    <source>
        <dbReference type="PROSITE" id="PS50866"/>
    </source>
</evidence>
<dbReference type="InterPro" id="IPR037213">
    <property type="entry name" value="Run_dom_sf"/>
</dbReference>
<dbReference type="InterPro" id="IPR000306">
    <property type="entry name" value="Znf_FYVE"/>
</dbReference>
<keyword evidence="5" id="KW-0862">Zinc</keyword>
<feature type="coiled-coil region" evidence="13">
    <location>
        <begin position="471"/>
        <end position="505"/>
    </location>
</feature>
<dbReference type="Pfam" id="PF02759">
    <property type="entry name" value="RUN"/>
    <property type="match status" value="1"/>
</dbReference>
<dbReference type="FunFam" id="1.20.58.900:FF:000015">
    <property type="entry name" value="RUN and FYVE domain containing 4"/>
    <property type="match status" value="1"/>
</dbReference>
<keyword evidence="3" id="KW-0479">Metal-binding</keyword>